<evidence type="ECO:0000313" key="2">
    <source>
        <dbReference type="EMBL" id="KAK7195310.1"/>
    </source>
</evidence>
<dbReference type="InterPro" id="IPR001040">
    <property type="entry name" value="TIF_eIF_4E"/>
</dbReference>
<organism evidence="2 3">
    <name type="scientific">Novymonas esmeraldas</name>
    <dbReference type="NCBI Taxonomy" id="1808958"/>
    <lineage>
        <taxon>Eukaryota</taxon>
        <taxon>Discoba</taxon>
        <taxon>Euglenozoa</taxon>
        <taxon>Kinetoplastea</taxon>
        <taxon>Metakinetoplastina</taxon>
        <taxon>Trypanosomatida</taxon>
        <taxon>Trypanosomatidae</taxon>
        <taxon>Novymonas</taxon>
    </lineage>
</organism>
<dbReference type="Gene3D" id="3.30.760.10">
    <property type="entry name" value="RNA Cap, Translation Initiation Factor Eif4e"/>
    <property type="match status" value="1"/>
</dbReference>
<dbReference type="GO" id="GO:0003743">
    <property type="term" value="F:translation initiation factor activity"/>
    <property type="evidence" value="ECO:0007669"/>
    <property type="project" value="UniProtKB-KW"/>
</dbReference>
<reference evidence="2 3" key="1">
    <citation type="journal article" date="2021" name="MBio">
        <title>A New Model Trypanosomatid, Novymonas esmeraldas: Genomic Perception of Its 'Candidatus Pandoraea novymonadis' Endosymbiont.</title>
        <authorList>
            <person name="Zakharova A."/>
            <person name="Saura A."/>
            <person name="Butenko A."/>
            <person name="Podesvova L."/>
            <person name="Warmusova S."/>
            <person name="Kostygov A.Y."/>
            <person name="Nenarokova A."/>
            <person name="Lukes J."/>
            <person name="Opperdoes F.R."/>
            <person name="Yurchenko V."/>
        </authorList>
    </citation>
    <scope>NUCLEOTIDE SEQUENCE [LARGE SCALE GENOMIC DNA]</scope>
    <source>
        <strain evidence="2 3">E262AT.01</strain>
    </source>
</reference>
<evidence type="ECO:0000313" key="3">
    <source>
        <dbReference type="Proteomes" id="UP001430356"/>
    </source>
</evidence>
<dbReference type="EMBL" id="JAECZO010000051">
    <property type="protein sequence ID" value="KAK7195310.1"/>
    <property type="molecule type" value="Genomic_DNA"/>
</dbReference>
<dbReference type="InterPro" id="IPR023398">
    <property type="entry name" value="TIF_eIF4e-like"/>
</dbReference>
<dbReference type="AlphaFoldDB" id="A0AAW0EMG4"/>
<proteinExistence type="inferred from homology"/>
<accession>A0AAW0EMG4</accession>
<sequence length="220" mass="23873">MSAPTSAGSRNAAGQHKLQRPWTLWYDSPSTYNTENWEMSLVPIMTVHSVEEFFVMLKYMKPLHALRTSSQYHFFQEGVKPMWEDPANKKGGKLWVNLDIAGANGRNGSNAANAAAAAAAAADGSGAAVDAKTDLDKTWENVLMAAVGEYLDSLDKKDAAAEPFVTGIVMSKRKYHNRLAVWVSDAAATERIDALKKTLTKEASLAPIASIVFTKHGEAS</sequence>
<dbReference type="FunFam" id="3.30.760.10:FF:000022">
    <property type="entry name" value="Putative eukaryotic translation initiation factor eIF-4E"/>
    <property type="match status" value="1"/>
</dbReference>
<keyword evidence="1" id="KW-0648">Protein biosynthesis</keyword>
<evidence type="ECO:0000256" key="1">
    <source>
        <dbReference type="RuleBase" id="RU004374"/>
    </source>
</evidence>
<dbReference type="GO" id="GO:0000340">
    <property type="term" value="F:RNA 7-methylguanosine cap binding"/>
    <property type="evidence" value="ECO:0007669"/>
    <property type="project" value="TreeGrafter"/>
</dbReference>
<keyword evidence="3" id="KW-1185">Reference proteome</keyword>
<dbReference type="SUPFAM" id="SSF55418">
    <property type="entry name" value="eIF4e-like"/>
    <property type="match status" value="1"/>
</dbReference>
<dbReference type="PANTHER" id="PTHR11960:SF73">
    <property type="entry name" value="TRANSLATION INITIATION FACTOR 4E, PUTATIVE-RELATED"/>
    <property type="match status" value="1"/>
</dbReference>
<dbReference type="Proteomes" id="UP001430356">
    <property type="component" value="Unassembled WGS sequence"/>
</dbReference>
<gene>
    <name evidence="2" type="ORF">NESM_000456800</name>
</gene>
<dbReference type="GO" id="GO:0016281">
    <property type="term" value="C:eukaryotic translation initiation factor 4F complex"/>
    <property type="evidence" value="ECO:0007669"/>
    <property type="project" value="TreeGrafter"/>
</dbReference>
<dbReference type="Pfam" id="PF01652">
    <property type="entry name" value="IF4E"/>
    <property type="match status" value="1"/>
</dbReference>
<keyword evidence="1 2" id="KW-0396">Initiation factor</keyword>
<comment type="caution">
    <text evidence="2">The sequence shown here is derived from an EMBL/GenBank/DDBJ whole genome shotgun (WGS) entry which is preliminary data.</text>
</comment>
<comment type="similarity">
    <text evidence="1">Belongs to the eukaryotic initiation factor 4E family.</text>
</comment>
<protein>
    <submittedName>
        <fullName evidence="2">Eukaryotic translation initiation factor eIF-4E</fullName>
    </submittedName>
</protein>
<name>A0AAW0EMG4_9TRYP</name>
<keyword evidence="1" id="KW-0694">RNA-binding</keyword>
<dbReference type="PANTHER" id="PTHR11960">
    <property type="entry name" value="EUKARYOTIC TRANSLATION INITIATION FACTOR 4E RELATED"/>
    <property type="match status" value="1"/>
</dbReference>